<dbReference type="Proteomes" id="UP001152523">
    <property type="component" value="Unassembled WGS sequence"/>
</dbReference>
<organism evidence="2 4">
    <name type="scientific">Cuscuta epithymum</name>
    <dbReference type="NCBI Taxonomy" id="186058"/>
    <lineage>
        <taxon>Eukaryota</taxon>
        <taxon>Viridiplantae</taxon>
        <taxon>Streptophyta</taxon>
        <taxon>Embryophyta</taxon>
        <taxon>Tracheophyta</taxon>
        <taxon>Spermatophyta</taxon>
        <taxon>Magnoliopsida</taxon>
        <taxon>eudicotyledons</taxon>
        <taxon>Gunneridae</taxon>
        <taxon>Pentapetalae</taxon>
        <taxon>asterids</taxon>
        <taxon>lamiids</taxon>
        <taxon>Solanales</taxon>
        <taxon>Convolvulaceae</taxon>
        <taxon>Cuscuteae</taxon>
        <taxon>Cuscuta</taxon>
        <taxon>Cuscuta subgen. Cuscuta</taxon>
    </lineage>
</organism>
<evidence type="ECO:0000313" key="3">
    <source>
        <dbReference type="EMBL" id="CAH9143751.1"/>
    </source>
</evidence>
<dbReference type="EMBL" id="CAMAPF010001056">
    <property type="protein sequence ID" value="CAH9143751.1"/>
    <property type="molecule type" value="Genomic_DNA"/>
</dbReference>
<proteinExistence type="predicted"/>
<comment type="caution">
    <text evidence="2">The sequence shown here is derived from an EMBL/GenBank/DDBJ whole genome shotgun (WGS) entry which is preliminary data.</text>
</comment>
<gene>
    <name evidence="2" type="ORF">CEPIT_LOCUS15796</name>
    <name evidence="3" type="ORF">CEPIT_LOCUS40915</name>
</gene>
<name>A0AAV0DI42_9ASTE</name>
<feature type="transmembrane region" description="Helical" evidence="1">
    <location>
        <begin position="97"/>
        <end position="122"/>
    </location>
</feature>
<dbReference type="EMBL" id="CAMAPF010000113">
    <property type="protein sequence ID" value="CAH9101947.1"/>
    <property type="molecule type" value="Genomic_DNA"/>
</dbReference>
<keyword evidence="1" id="KW-0812">Transmembrane</keyword>
<keyword evidence="4" id="KW-1185">Reference proteome</keyword>
<evidence type="ECO:0000313" key="2">
    <source>
        <dbReference type="EMBL" id="CAH9101947.1"/>
    </source>
</evidence>
<sequence length="125" mass="14001">MDMAATSWARAAISGVAKVPSQMRDFFLGSRISDTHFPHARIRTPTYDGCFRSVFRLPPPATSLRRLCGGEEDELQVDSSVKDKSGSAISNYSRISVLAVCIFLNGYMCINIFEFAFTQFAYKWV</sequence>
<keyword evidence="1" id="KW-1133">Transmembrane helix</keyword>
<evidence type="ECO:0000313" key="4">
    <source>
        <dbReference type="Proteomes" id="UP001152523"/>
    </source>
</evidence>
<keyword evidence="1" id="KW-0472">Membrane</keyword>
<evidence type="ECO:0000256" key="1">
    <source>
        <dbReference type="SAM" id="Phobius"/>
    </source>
</evidence>
<protein>
    <submittedName>
        <fullName evidence="2">Uncharacterized protein</fullName>
    </submittedName>
</protein>
<dbReference type="AlphaFoldDB" id="A0AAV0DI42"/>
<accession>A0AAV0DI42</accession>
<reference evidence="2" key="1">
    <citation type="submission" date="2022-07" db="EMBL/GenBank/DDBJ databases">
        <authorList>
            <person name="Macas J."/>
            <person name="Novak P."/>
            <person name="Neumann P."/>
        </authorList>
    </citation>
    <scope>NUCLEOTIDE SEQUENCE</scope>
</reference>